<sequence length="918" mass="103214">MIACLHFKARSHKPYHCDRELLQRPHMASLSFKTLQQQQQKQLFSLGLCKCPSPLSVSNSHFLTPSPSKHTPLFLVNAHVRNIHAKLSTTETDHESSSMTVKTRKGTTSVVSSKRTRDETVDSVLEENAENRLTKDKNTRKNLAFGKRREVGSGNFSLKSKDDRIRFNSSKTNNSEVANEKLEEKTNDGGNYKVREKDIKKGSKKSKNDSTELQLRVELDMCSKRGDVMGAIQLYDKAQREGIKLGQYHYNVLLYLCSSAAVGVVKPAKSGSGTRTLDMLGMSNEVSTMNSMQFGEQSDRDNITDIPTELNISVPNIGQLDDGTRSSMLSNSSNSFDDLDTAFNGKENLGLFSNGSMEPNSQLLDGQRIPERGPSDQLHEEDRSIDNQDDHEIWLSEDVKKYALQRGFEIYEKMCLDEVPMNEASLTAVGRMAMSMGNGDMAFDLVKKMKRLGINPRLRSYGPALSVFCNSGDIDKAFSVEKHMLEHGVHPEEPELEALLRVSVVAGKGDKVYHLLHKLRTSVRKVSPSTADIIVKWFNSSEAARLGKRKWDVRLVRETMENKGGGWHGLGWLGNGKWSVSSTTVGADALCKCCGEKLAIIDLDPIETEEFADSVAAIAIKRDRNSSFQKFQKWLDYYGPFEAVIDAANVGLYSQRNFKPSRVNAVVNGIRQKFPSKKWPLIVLHNKRVTGHKMDEPVNRALIEKWKNADALYATPTGSNDDWYWLYAAIKFKCLIVTNDEMRDHTFQLLGNDFFPRWKERHQVRFSFSDAGPEFYMPPPCSVVIQESEKGNWHIPIASEHDYDEERAWLCITNAKSHVNRKNSASIPKDPQTLEHNKGQQALEHNKGQARSTTPTEVEIKSHSSNDSTSVKKEKPAQKLCKNLRNILSASVLSNNQSILSEIEAAEKLGDCVIDFEI</sequence>
<organism evidence="1 2">
    <name type="scientific">Melia azedarach</name>
    <name type="common">Chinaberry tree</name>
    <dbReference type="NCBI Taxonomy" id="155640"/>
    <lineage>
        <taxon>Eukaryota</taxon>
        <taxon>Viridiplantae</taxon>
        <taxon>Streptophyta</taxon>
        <taxon>Embryophyta</taxon>
        <taxon>Tracheophyta</taxon>
        <taxon>Spermatophyta</taxon>
        <taxon>Magnoliopsida</taxon>
        <taxon>eudicotyledons</taxon>
        <taxon>Gunneridae</taxon>
        <taxon>Pentapetalae</taxon>
        <taxon>rosids</taxon>
        <taxon>malvids</taxon>
        <taxon>Sapindales</taxon>
        <taxon>Meliaceae</taxon>
        <taxon>Melia</taxon>
    </lineage>
</organism>
<accession>A0ACC1XCH9</accession>
<gene>
    <name evidence="1" type="ORF">OWV82_018400</name>
</gene>
<dbReference type="EMBL" id="CM051403">
    <property type="protein sequence ID" value="KAJ4708458.1"/>
    <property type="molecule type" value="Genomic_DNA"/>
</dbReference>
<proteinExistence type="predicted"/>
<name>A0ACC1XCH9_MELAZ</name>
<keyword evidence="2" id="KW-1185">Reference proteome</keyword>
<evidence type="ECO:0000313" key="2">
    <source>
        <dbReference type="Proteomes" id="UP001164539"/>
    </source>
</evidence>
<reference evidence="1 2" key="1">
    <citation type="journal article" date="2023" name="Science">
        <title>Complex scaffold remodeling in plant triterpene biosynthesis.</title>
        <authorList>
            <person name="De La Pena R."/>
            <person name="Hodgson H."/>
            <person name="Liu J.C."/>
            <person name="Stephenson M.J."/>
            <person name="Martin A.C."/>
            <person name="Owen C."/>
            <person name="Harkess A."/>
            <person name="Leebens-Mack J."/>
            <person name="Jimenez L.E."/>
            <person name="Osbourn A."/>
            <person name="Sattely E.S."/>
        </authorList>
    </citation>
    <scope>NUCLEOTIDE SEQUENCE [LARGE SCALE GENOMIC DNA]</scope>
    <source>
        <strain evidence="2">cv. JPN11</strain>
        <tissue evidence="1">Leaf</tissue>
    </source>
</reference>
<dbReference type="Proteomes" id="UP001164539">
    <property type="component" value="Chromosome 10"/>
</dbReference>
<evidence type="ECO:0000313" key="1">
    <source>
        <dbReference type="EMBL" id="KAJ4708458.1"/>
    </source>
</evidence>
<protein>
    <submittedName>
        <fullName evidence="1">Proteinaceous RNase P 1, chloroplastic/mitochondrial-like</fullName>
    </submittedName>
</protein>
<comment type="caution">
    <text evidence="1">The sequence shown here is derived from an EMBL/GenBank/DDBJ whole genome shotgun (WGS) entry which is preliminary data.</text>
</comment>